<keyword evidence="2 5" id="KW-0547">Nucleotide-binding</keyword>
<dbReference type="EC" id="6.3.2.2" evidence="5"/>
<protein>
    <recommendedName>
        <fullName evidence="5">Putative glutamate--cysteine ligase 2</fullName>
        <ecNumber evidence="5">6.3.2.2</ecNumber>
    </recommendedName>
    <alternativeName>
        <fullName evidence="5">Gamma-glutamylcysteine synthetase 2</fullName>
        <shortName evidence="5">GCS 2</shortName>
        <shortName evidence="5">Gamma-GCS 2</shortName>
    </alternativeName>
</protein>
<dbReference type="InterPro" id="IPR014746">
    <property type="entry name" value="Gln_synth/guanido_kin_cat_dom"/>
</dbReference>
<accession>A0A938Y448</accession>
<keyword evidence="3 5" id="KW-0067">ATP-binding</keyword>
<proteinExistence type="inferred from homology"/>
<organism evidence="6 7">
    <name type="scientific">Nocardioides faecalis</name>
    <dbReference type="NCBI Taxonomy" id="2803858"/>
    <lineage>
        <taxon>Bacteria</taxon>
        <taxon>Bacillati</taxon>
        <taxon>Actinomycetota</taxon>
        <taxon>Actinomycetes</taxon>
        <taxon>Propionibacteriales</taxon>
        <taxon>Nocardioidaceae</taxon>
        <taxon>Nocardioides</taxon>
    </lineage>
</organism>
<keyword evidence="1 5" id="KW-0436">Ligase</keyword>
<dbReference type="PANTHER" id="PTHR36510">
    <property type="entry name" value="GLUTAMATE--CYSTEINE LIGASE 2-RELATED"/>
    <property type="match status" value="1"/>
</dbReference>
<dbReference type="GO" id="GO:0042398">
    <property type="term" value="P:modified amino acid biosynthetic process"/>
    <property type="evidence" value="ECO:0007669"/>
    <property type="project" value="InterPro"/>
</dbReference>
<dbReference type="GO" id="GO:0004357">
    <property type="term" value="F:glutamate-cysteine ligase activity"/>
    <property type="evidence" value="ECO:0007669"/>
    <property type="project" value="UniProtKB-EC"/>
</dbReference>
<dbReference type="Proteomes" id="UP000663791">
    <property type="component" value="Unassembled WGS sequence"/>
</dbReference>
<comment type="similarity">
    <text evidence="5">Belongs to the glutamate--cysteine ligase type 2 family. YbdK subfamily.</text>
</comment>
<comment type="caution">
    <text evidence="6">The sequence shown here is derived from an EMBL/GenBank/DDBJ whole genome shotgun (WGS) entry which is preliminary data.</text>
</comment>
<name>A0A938Y448_9ACTN</name>
<dbReference type="HAMAP" id="MF_01609">
    <property type="entry name" value="Glu_cys_ligase_2"/>
    <property type="match status" value="1"/>
</dbReference>
<dbReference type="InterPro" id="IPR006336">
    <property type="entry name" value="GCS2"/>
</dbReference>
<keyword evidence="7" id="KW-1185">Reference proteome</keyword>
<reference evidence="6" key="1">
    <citation type="submission" date="2021-01" db="EMBL/GenBank/DDBJ databases">
        <title>Novel species in genus Nocardioides.</title>
        <authorList>
            <person name="Zhang G."/>
        </authorList>
    </citation>
    <scope>NUCLEOTIDE SEQUENCE</scope>
    <source>
        <strain evidence="6">Zg-536</strain>
    </source>
</reference>
<evidence type="ECO:0000256" key="4">
    <source>
        <dbReference type="ARBA" id="ARBA00048819"/>
    </source>
</evidence>
<gene>
    <name evidence="6" type="ORF">JK386_03225</name>
</gene>
<dbReference type="Gene3D" id="3.30.590.20">
    <property type="match status" value="1"/>
</dbReference>
<evidence type="ECO:0000256" key="1">
    <source>
        <dbReference type="ARBA" id="ARBA00022598"/>
    </source>
</evidence>
<dbReference type="RefSeq" id="WP_205290210.1">
    <property type="nucleotide sequence ID" value="NZ_CP074406.1"/>
</dbReference>
<dbReference type="AlphaFoldDB" id="A0A938Y448"/>
<evidence type="ECO:0000256" key="3">
    <source>
        <dbReference type="ARBA" id="ARBA00022840"/>
    </source>
</evidence>
<dbReference type="PANTHER" id="PTHR36510:SF1">
    <property type="entry name" value="GLUTAMATE--CYSTEINE LIGASE 2-RELATED"/>
    <property type="match status" value="1"/>
</dbReference>
<dbReference type="EMBL" id="JAERTX010000003">
    <property type="protein sequence ID" value="MBM9458900.1"/>
    <property type="molecule type" value="Genomic_DNA"/>
</dbReference>
<comment type="catalytic activity">
    <reaction evidence="4 5">
        <text>L-cysteine + L-glutamate + ATP = gamma-L-glutamyl-L-cysteine + ADP + phosphate + H(+)</text>
        <dbReference type="Rhea" id="RHEA:13285"/>
        <dbReference type="ChEBI" id="CHEBI:15378"/>
        <dbReference type="ChEBI" id="CHEBI:29985"/>
        <dbReference type="ChEBI" id="CHEBI:30616"/>
        <dbReference type="ChEBI" id="CHEBI:35235"/>
        <dbReference type="ChEBI" id="CHEBI:43474"/>
        <dbReference type="ChEBI" id="CHEBI:58173"/>
        <dbReference type="ChEBI" id="CHEBI:456216"/>
        <dbReference type="EC" id="6.3.2.2"/>
    </reaction>
</comment>
<dbReference type="NCBIfam" id="TIGR02050">
    <property type="entry name" value="gshA_cyan_rel"/>
    <property type="match status" value="1"/>
</dbReference>
<sequence length="378" mass="40470">MQLRKLGVEEELLLVDPETREPAPHAPTVLQHAAQHAAQQGVEAEVADLDAELYRHQLETRTPPVTDLGELRAHLVRRREVAAQAAEAVGLRVMAAGTLPLHAGTPQPTRDDRYLDMLGLYGEIARPAGTCGMHVHVDIDSPEQGVAVIDAIAPWLPLLLAVGANSPFHHGRDTSYASWRSQVWSRWPSAGPTEPFGSLAGYRDACAALIASGAARDVGMLYFDARLAKAAPTVEIRISDVCTDPDDAILVAALTRALVTHLVEGGDRGTSDEGAPWRSEQLRAAQWRAARYGLSERLLDPRTGEQAPARDVLAGLLATVREELTAYDDLDLVTDGIERVLAAGGSVRQRAAFERNGGSLAAVVDDLVLRSAAASTPA</sequence>
<dbReference type="InterPro" id="IPR011793">
    <property type="entry name" value="YbdK"/>
</dbReference>
<evidence type="ECO:0000256" key="5">
    <source>
        <dbReference type="HAMAP-Rule" id="MF_01609"/>
    </source>
</evidence>
<evidence type="ECO:0000313" key="6">
    <source>
        <dbReference type="EMBL" id="MBM9458900.1"/>
    </source>
</evidence>
<comment type="function">
    <text evidence="5">ATP-dependent carboxylate-amine ligase which exhibits weak glutamate--cysteine ligase activity.</text>
</comment>
<dbReference type="Pfam" id="PF04107">
    <property type="entry name" value="GCS2"/>
    <property type="match status" value="1"/>
</dbReference>
<evidence type="ECO:0000313" key="7">
    <source>
        <dbReference type="Proteomes" id="UP000663791"/>
    </source>
</evidence>
<evidence type="ECO:0000256" key="2">
    <source>
        <dbReference type="ARBA" id="ARBA00022741"/>
    </source>
</evidence>
<dbReference type="InterPro" id="IPR050141">
    <property type="entry name" value="GCL_type2/YbdK_subfam"/>
</dbReference>
<dbReference type="SUPFAM" id="SSF55931">
    <property type="entry name" value="Glutamine synthetase/guanido kinase"/>
    <property type="match status" value="1"/>
</dbReference>
<dbReference type="NCBIfam" id="NF010041">
    <property type="entry name" value="PRK13517.1-1"/>
    <property type="match status" value="1"/>
</dbReference>
<dbReference type="GO" id="GO:0005524">
    <property type="term" value="F:ATP binding"/>
    <property type="evidence" value="ECO:0007669"/>
    <property type="project" value="UniProtKB-KW"/>
</dbReference>